<feature type="region of interest" description="Disordered" evidence="1">
    <location>
        <begin position="135"/>
        <end position="169"/>
    </location>
</feature>
<dbReference type="Proteomes" id="UP000029072">
    <property type="component" value="Unassembled WGS sequence"/>
</dbReference>
<feature type="region of interest" description="Disordered" evidence="1">
    <location>
        <begin position="252"/>
        <end position="300"/>
    </location>
</feature>
<sequence>MAAEDQAQELMMRVSEQGTRVIIDVTKYGLDKALHLLGIGVHATGETLRRIRTTGKVDGKTLHRTGEPINVQEVTGRYARQLEHDLKKAGITFHIEHDRDTGRTFLHFQGRDADEVNHVVSRIVERLNRELAQQETATIPEPGGADHAQPSMETTPMPEREEPNPFLEPSDDALRLAFDAESPSNGRFDFRTVPWDRDAAIITDQLDRLHIPHHTQRVADDTVRFTYPAGQARRIADAIESLTARSRGLDWSRMDIPAPDGGVRRPKTKQQTLNDIRKRAGKRIEGQRRTAPSKQRTRTR</sequence>
<feature type="compositionally biased region" description="Basic and acidic residues" evidence="1">
    <location>
        <begin position="275"/>
        <end position="288"/>
    </location>
</feature>
<evidence type="ECO:0000313" key="3">
    <source>
        <dbReference type="Proteomes" id="UP000029072"/>
    </source>
</evidence>
<dbReference type="OrthoDB" id="3226699at2"/>
<name>A0A087ABP8_9BIFI</name>
<accession>A0A087ABP8</accession>
<dbReference type="STRING" id="1437609.BCAL_0569"/>
<protein>
    <submittedName>
        <fullName evidence="2">Mobilization protein</fullName>
    </submittedName>
</protein>
<dbReference type="eggNOG" id="ENOG5031NAI">
    <property type="taxonomic scope" value="Bacteria"/>
</dbReference>
<evidence type="ECO:0000313" key="2">
    <source>
        <dbReference type="EMBL" id="KFI56198.1"/>
    </source>
</evidence>
<dbReference type="RefSeq" id="WP_043164800.1">
    <property type="nucleotide sequence ID" value="NZ_JDUV01000004.1"/>
</dbReference>
<evidence type="ECO:0000256" key="1">
    <source>
        <dbReference type="SAM" id="MobiDB-lite"/>
    </source>
</evidence>
<comment type="caution">
    <text evidence="2">The sequence shown here is derived from an EMBL/GenBank/DDBJ whole genome shotgun (WGS) entry which is preliminary data.</text>
</comment>
<dbReference type="Pfam" id="PF12687">
    <property type="entry name" value="DUF3801"/>
    <property type="match status" value="1"/>
</dbReference>
<proteinExistence type="predicted"/>
<dbReference type="EMBL" id="JGYS01000003">
    <property type="protein sequence ID" value="KFI56198.1"/>
    <property type="molecule type" value="Genomic_DNA"/>
</dbReference>
<dbReference type="AlphaFoldDB" id="A0A087ABP8"/>
<reference evidence="2 3" key="1">
    <citation type="submission" date="2014-03" db="EMBL/GenBank/DDBJ databases">
        <title>Genomics of Bifidobacteria.</title>
        <authorList>
            <person name="Ventura M."/>
            <person name="Milani C."/>
            <person name="Lugli G.A."/>
        </authorList>
    </citation>
    <scope>NUCLEOTIDE SEQUENCE [LARGE SCALE GENOMIC DNA]</scope>
    <source>
        <strain evidence="2 3">DSM 23973</strain>
    </source>
</reference>
<gene>
    <name evidence="2" type="ORF">BCAL_0569</name>
</gene>
<dbReference type="InterPro" id="IPR024234">
    <property type="entry name" value="DUF3801"/>
</dbReference>
<organism evidence="2 3">
    <name type="scientific">Bifidobacterium callitrichos DSM 23973</name>
    <dbReference type="NCBI Taxonomy" id="1437609"/>
    <lineage>
        <taxon>Bacteria</taxon>
        <taxon>Bacillati</taxon>
        <taxon>Actinomycetota</taxon>
        <taxon>Actinomycetes</taxon>
        <taxon>Bifidobacteriales</taxon>
        <taxon>Bifidobacteriaceae</taxon>
        <taxon>Bifidobacterium</taxon>
    </lineage>
</organism>